<evidence type="ECO:0000313" key="17">
    <source>
        <dbReference type="EMBL" id="TCP01479.1"/>
    </source>
</evidence>
<feature type="transmembrane region" description="Helical" evidence="14">
    <location>
        <begin position="335"/>
        <end position="360"/>
    </location>
</feature>
<dbReference type="SUPFAM" id="SSF52794">
    <property type="entry name" value="PTS system IIB component-like"/>
    <property type="match status" value="2"/>
</dbReference>
<comment type="caution">
    <text evidence="17">The sequence shown here is derived from an EMBL/GenBank/DDBJ whole genome shotgun (WGS) entry which is preliminary data.</text>
</comment>
<dbReference type="InterPro" id="IPR003352">
    <property type="entry name" value="PTS_EIIC"/>
</dbReference>
<dbReference type="InterPro" id="IPR050864">
    <property type="entry name" value="Bacterial_PTS_Sugar_Transport"/>
</dbReference>
<evidence type="ECO:0000256" key="4">
    <source>
        <dbReference type="ARBA" id="ARBA00022448"/>
    </source>
</evidence>
<dbReference type="GO" id="GO:0022877">
    <property type="term" value="F:protein-N(PI)-phosphohistidine-fructose phosphotransferase system transporter activity"/>
    <property type="evidence" value="ECO:0007669"/>
    <property type="project" value="InterPro"/>
</dbReference>
<dbReference type="AlphaFoldDB" id="A0A4R2M2Y5"/>
<evidence type="ECO:0000313" key="18">
    <source>
        <dbReference type="Proteomes" id="UP000295106"/>
    </source>
</evidence>
<feature type="transmembrane region" description="Helical" evidence="14">
    <location>
        <begin position="380"/>
        <end position="408"/>
    </location>
</feature>
<dbReference type="GO" id="GO:0090563">
    <property type="term" value="F:protein-phosphocysteine-sugar phosphotransferase activity"/>
    <property type="evidence" value="ECO:0007669"/>
    <property type="project" value="TreeGrafter"/>
</dbReference>
<dbReference type="GeneID" id="99685998"/>
<dbReference type="CDD" id="cd05569">
    <property type="entry name" value="PTS_IIB_fructose"/>
    <property type="match status" value="2"/>
</dbReference>
<dbReference type="Gene3D" id="3.40.50.2300">
    <property type="match status" value="2"/>
</dbReference>
<dbReference type="InterPro" id="IPR013014">
    <property type="entry name" value="PTS_EIIC_2"/>
</dbReference>
<dbReference type="GO" id="GO:0009401">
    <property type="term" value="P:phosphoenolpyruvate-dependent sugar phosphotransferase system"/>
    <property type="evidence" value="ECO:0007669"/>
    <property type="project" value="UniProtKB-KW"/>
</dbReference>
<protein>
    <recommendedName>
        <fullName evidence="3">protein-N(pi)-phosphohistidine--D-fructose phosphotransferase</fullName>
        <ecNumber evidence="3">2.7.1.202</ecNumber>
    </recommendedName>
</protein>
<evidence type="ECO:0000256" key="12">
    <source>
        <dbReference type="ARBA" id="ARBA00022989"/>
    </source>
</evidence>
<dbReference type="NCBIfam" id="TIGR01427">
    <property type="entry name" value="PTS_IIC_fructo"/>
    <property type="match status" value="1"/>
</dbReference>
<dbReference type="GO" id="GO:0016301">
    <property type="term" value="F:kinase activity"/>
    <property type="evidence" value="ECO:0007669"/>
    <property type="project" value="UniProtKB-KW"/>
</dbReference>
<dbReference type="InterPro" id="IPR036095">
    <property type="entry name" value="PTS_EIIB-like_sf"/>
</dbReference>
<feature type="domain" description="PTS EIIC type-2" evidence="16">
    <location>
        <begin position="252"/>
        <end position="590"/>
    </location>
</feature>
<accession>A0A4R2M2Y5</accession>
<evidence type="ECO:0000256" key="2">
    <source>
        <dbReference type="ARBA" id="ARBA00004429"/>
    </source>
</evidence>
<keyword evidence="9" id="KW-0598">Phosphotransferase system</keyword>
<evidence type="ECO:0000256" key="13">
    <source>
        <dbReference type="ARBA" id="ARBA00023136"/>
    </source>
</evidence>
<name>A0A4R2M2Y5_RUBGE</name>
<evidence type="ECO:0000259" key="16">
    <source>
        <dbReference type="PROSITE" id="PS51104"/>
    </source>
</evidence>
<evidence type="ECO:0000256" key="10">
    <source>
        <dbReference type="ARBA" id="ARBA00022692"/>
    </source>
</evidence>
<feature type="transmembrane region" description="Helical" evidence="14">
    <location>
        <begin position="262"/>
        <end position="286"/>
    </location>
</feature>
<evidence type="ECO:0000256" key="14">
    <source>
        <dbReference type="SAM" id="Phobius"/>
    </source>
</evidence>
<reference evidence="17 18" key="1">
    <citation type="submission" date="2019-03" db="EMBL/GenBank/DDBJ databases">
        <title>Genomic Encyclopedia of Type Strains, Phase IV (KMG-IV): sequencing the most valuable type-strain genomes for metagenomic binning, comparative biology and taxonomic classification.</title>
        <authorList>
            <person name="Goeker M."/>
        </authorList>
    </citation>
    <scope>NUCLEOTIDE SEQUENCE [LARGE SCALE GENOMIC DNA]</scope>
    <source>
        <strain evidence="17 18">DSM 1709</strain>
    </source>
</reference>
<feature type="transmembrane region" description="Helical" evidence="14">
    <location>
        <begin position="518"/>
        <end position="538"/>
    </location>
</feature>
<dbReference type="EMBL" id="SLXD01000009">
    <property type="protein sequence ID" value="TCP01479.1"/>
    <property type="molecule type" value="Genomic_DNA"/>
</dbReference>
<keyword evidence="10 14" id="KW-0812">Transmembrane</keyword>
<keyword evidence="11" id="KW-0418">Kinase</keyword>
<dbReference type="FunFam" id="3.40.50.2300:FF:000014">
    <property type="entry name" value="PTS system fructose-like transporter subunit IIB"/>
    <property type="match status" value="1"/>
</dbReference>
<dbReference type="InterPro" id="IPR003353">
    <property type="entry name" value="PTS_IIB_fruc"/>
</dbReference>
<dbReference type="InterPro" id="IPR006327">
    <property type="entry name" value="PTS_IIC_fruc"/>
</dbReference>
<comment type="catalytic activity">
    <reaction evidence="1">
        <text>D-fructose(out) + N(pros)-phospho-L-histidyl-[protein] = D-fructose 1-phosphate(in) + L-histidyl-[protein]</text>
        <dbReference type="Rhea" id="RHEA:49252"/>
        <dbReference type="Rhea" id="RHEA-COMP:9745"/>
        <dbReference type="Rhea" id="RHEA-COMP:9746"/>
        <dbReference type="ChEBI" id="CHEBI:29979"/>
        <dbReference type="ChEBI" id="CHEBI:37721"/>
        <dbReference type="ChEBI" id="CHEBI:58674"/>
        <dbReference type="ChEBI" id="CHEBI:64837"/>
        <dbReference type="EC" id="2.7.1.202"/>
    </reaction>
</comment>
<gene>
    <name evidence="17" type="ORF">EV684_109116</name>
</gene>
<evidence type="ECO:0000256" key="11">
    <source>
        <dbReference type="ARBA" id="ARBA00022777"/>
    </source>
</evidence>
<dbReference type="Pfam" id="PF02302">
    <property type="entry name" value="PTS_IIB"/>
    <property type="match status" value="1"/>
</dbReference>
<feature type="transmembrane region" description="Helical" evidence="14">
    <location>
        <begin position="559"/>
        <end position="580"/>
    </location>
</feature>
<evidence type="ECO:0000256" key="3">
    <source>
        <dbReference type="ARBA" id="ARBA00012799"/>
    </source>
</evidence>
<dbReference type="PROSITE" id="PS51099">
    <property type="entry name" value="PTS_EIIB_TYPE_2"/>
    <property type="match status" value="1"/>
</dbReference>
<dbReference type="GO" id="GO:0005351">
    <property type="term" value="F:carbohydrate:proton symporter activity"/>
    <property type="evidence" value="ECO:0007669"/>
    <property type="project" value="InterPro"/>
</dbReference>
<keyword evidence="8" id="KW-0808">Transferase</keyword>
<keyword evidence="6" id="KW-0597">Phosphoprotein</keyword>
<dbReference type="Proteomes" id="UP000295106">
    <property type="component" value="Unassembled WGS sequence"/>
</dbReference>
<keyword evidence="13 14" id="KW-0472">Membrane</keyword>
<comment type="subcellular location">
    <subcellularLocation>
        <location evidence="2">Cell inner membrane</location>
        <topology evidence="2">Multi-pass membrane protein</topology>
    </subcellularLocation>
</comment>
<dbReference type="EC" id="2.7.1.202" evidence="3"/>
<dbReference type="PANTHER" id="PTHR30505:SF0">
    <property type="entry name" value="FRUCTOSE-LIKE PTS SYSTEM EIIBC COMPONENT-RELATED"/>
    <property type="match status" value="1"/>
</dbReference>
<evidence type="ECO:0000256" key="5">
    <source>
        <dbReference type="ARBA" id="ARBA00022475"/>
    </source>
</evidence>
<dbReference type="InterPro" id="IPR003501">
    <property type="entry name" value="PTS_EIIB_2/3"/>
</dbReference>
<feature type="transmembrane region" description="Helical" evidence="14">
    <location>
        <begin position="492"/>
        <end position="512"/>
    </location>
</feature>
<keyword evidence="12 14" id="KW-1133">Transmembrane helix</keyword>
<dbReference type="PANTHER" id="PTHR30505">
    <property type="entry name" value="FRUCTOSE-LIKE PERMEASE"/>
    <property type="match status" value="1"/>
</dbReference>
<dbReference type="RefSeq" id="WP_132648073.1">
    <property type="nucleotide sequence ID" value="NZ_CP181386.1"/>
</dbReference>
<evidence type="ECO:0000256" key="1">
    <source>
        <dbReference type="ARBA" id="ARBA00001401"/>
    </source>
</evidence>
<feature type="domain" description="PTS EIIB type-2" evidence="15">
    <location>
        <begin position="131"/>
        <end position="226"/>
    </location>
</feature>
<evidence type="ECO:0000256" key="8">
    <source>
        <dbReference type="ARBA" id="ARBA00022679"/>
    </source>
</evidence>
<evidence type="ECO:0000256" key="7">
    <source>
        <dbReference type="ARBA" id="ARBA00022597"/>
    </source>
</evidence>
<keyword evidence="7" id="KW-0762">Sugar transport</keyword>
<dbReference type="PROSITE" id="PS51104">
    <property type="entry name" value="PTS_EIIC_TYPE_2"/>
    <property type="match status" value="1"/>
</dbReference>
<dbReference type="NCBIfam" id="TIGR00829">
    <property type="entry name" value="FRU"/>
    <property type="match status" value="1"/>
</dbReference>
<keyword evidence="4" id="KW-0813">Transport</keyword>
<dbReference type="Pfam" id="PF02378">
    <property type="entry name" value="PTS_EIIC"/>
    <property type="match status" value="1"/>
</dbReference>
<evidence type="ECO:0000256" key="6">
    <source>
        <dbReference type="ARBA" id="ARBA00022553"/>
    </source>
</evidence>
<evidence type="ECO:0000259" key="15">
    <source>
        <dbReference type="PROSITE" id="PS51099"/>
    </source>
</evidence>
<feature type="transmembrane region" description="Helical" evidence="14">
    <location>
        <begin position="306"/>
        <end position="323"/>
    </location>
</feature>
<evidence type="ECO:0000256" key="9">
    <source>
        <dbReference type="ARBA" id="ARBA00022683"/>
    </source>
</evidence>
<dbReference type="GO" id="GO:0005886">
    <property type="term" value="C:plasma membrane"/>
    <property type="evidence" value="ECO:0007669"/>
    <property type="project" value="UniProtKB-SubCell"/>
</dbReference>
<sequence>MSHIVAVVGAGDRGTHAYLVREALRRAAREAGRTIAVELHTEDGVIDPLDAAALREAHALLLVGDLRPDARFDGLSPYTATLAEVLHDARAVLVLAGAAAATPAGAASAPRPAAPAPAAPASSSSAAPLKIVAVTSCPTGIAHTFMAAEGLQEGAKALGHQIRVETQGSVGSQDALTPAEIAAADLVLIAADRQVELSRFAGKRLFQSPTKPAIGDGAGLIKRALAEARVHGGEAAPEASASAAAPAARTGVYKHLMTGVSFMLPFVVAGGLLIAIAFALGGIYVYDDAHQGTLGWTLFQIGAKGAFTLMVPALAGYIAYSIADRPGIAPGMTGGVIAGAIGAGFLGGIVAGFIAGYGVLWLNKAIKLPRTLEGLKPVLILPLLGTAATGLLMYYVVGAPAATLLAALTTWLQGMQGASAVVLGLILGGMMAVDMGGPINKAAYVFGTTLIAANVTEPMAAVMCAGMTPPLALAVACKLLPSRFTAEEREAGNAAFVLGLAFVTEGAIPFAARDPLRVIPSLIAGSAVAGAICLAMGVQLKVPHGGVFVLPIPNAVTHLGAFVVALVVGTAVSVAALAVAKRRVTAPAAA</sequence>
<keyword evidence="5" id="KW-1003">Cell membrane</keyword>
<organism evidence="17 18">
    <name type="scientific">Rubrivivax gelatinosus</name>
    <name type="common">Rhodocyclus gelatinosus</name>
    <name type="synonym">Rhodopseudomonas gelatinosa</name>
    <dbReference type="NCBI Taxonomy" id="28068"/>
    <lineage>
        <taxon>Bacteria</taxon>
        <taxon>Pseudomonadati</taxon>
        <taxon>Pseudomonadota</taxon>
        <taxon>Betaproteobacteria</taxon>
        <taxon>Burkholderiales</taxon>
        <taxon>Sphaerotilaceae</taxon>
        <taxon>Rubrivivax</taxon>
    </lineage>
</organism>
<dbReference type="InterPro" id="IPR013011">
    <property type="entry name" value="PTS_EIIB_2"/>
</dbReference>
<dbReference type="OrthoDB" id="9782569at2"/>
<proteinExistence type="predicted"/>